<dbReference type="GO" id="GO:0032259">
    <property type="term" value="P:methylation"/>
    <property type="evidence" value="ECO:0007669"/>
    <property type="project" value="UniProtKB-KW"/>
</dbReference>
<dbReference type="SUPFAM" id="SSF82199">
    <property type="entry name" value="SET domain"/>
    <property type="match status" value="1"/>
</dbReference>
<evidence type="ECO:0000256" key="2">
    <source>
        <dbReference type="ARBA" id="ARBA00022679"/>
    </source>
</evidence>
<organism evidence="9 10">
    <name type="scientific">Rhizoctonia solani 123E</name>
    <dbReference type="NCBI Taxonomy" id="1423351"/>
    <lineage>
        <taxon>Eukaryota</taxon>
        <taxon>Fungi</taxon>
        <taxon>Dikarya</taxon>
        <taxon>Basidiomycota</taxon>
        <taxon>Agaricomycotina</taxon>
        <taxon>Agaricomycetes</taxon>
        <taxon>Cantharellales</taxon>
        <taxon>Ceratobasidiaceae</taxon>
        <taxon>Rhizoctonia</taxon>
    </lineage>
</organism>
<dbReference type="PROSITE" id="PS50280">
    <property type="entry name" value="SET"/>
    <property type="match status" value="1"/>
</dbReference>
<feature type="compositionally biased region" description="Basic and acidic residues" evidence="7">
    <location>
        <begin position="456"/>
        <end position="467"/>
    </location>
</feature>
<dbReference type="STRING" id="1423351.A0A074RQV7"/>
<evidence type="ECO:0000256" key="7">
    <source>
        <dbReference type="SAM" id="MobiDB-lite"/>
    </source>
</evidence>
<keyword evidence="1 9" id="KW-0489">Methyltransferase</keyword>
<reference evidence="9 10" key="1">
    <citation type="submission" date="2013-12" db="EMBL/GenBank/DDBJ databases">
        <authorList>
            <person name="Cubeta M."/>
            <person name="Pakala S."/>
            <person name="Fedorova N."/>
            <person name="Thomas E."/>
            <person name="Dean R."/>
            <person name="Jabaji S."/>
            <person name="Neate S."/>
            <person name="Toda T."/>
            <person name="Tavantzis S."/>
            <person name="Vilgalys R."/>
            <person name="Bharathan N."/>
            <person name="Pakala S."/>
            <person name="Losada L.S."/>
            <person name="Zafar N."/>
            <person name="Nierman W."/>
        </authorList>
    </citation>
    <scope>NUCLEOTIDE SEQUENCE [LARGE SCALE GENOMIC DNA]</scope>
    <source>
        <strain evidence="9 10">123E</strain>
    </source>
</reference>
<dbReference type="Proteomes" id="UP000027456">
    <property type="component" value="Unassembled WGS sequence"/>
</dbReference>
<dbReference type="PANTHER" id="PTHR46402">
    <property type="entry name" value="SET AND MYND DOMAIN-CONTAINING PROTEIN 5"/>
    <property type="match status" value="1"/>
</dbReference>
<dbReference type="InterPro" id="IPR046341">
    <property type="entry name" value="SET_dom_sf"/>
</dbReference>
<keyword evidence="10" id="KW-1185">Reference proteome</keyword>
<dbReference type="EMBL" id="AZST01000361">
    <property type="protein sequence ID" value="KEP49456.1"/>
    <property type="molecule type" value="Genomic_DNA"/>
</dbReference>
<keyword evidence="3" id="KW-0949">S-adenosyl-L-methionine</keyword>
<dbReference type="PANTHER" id="PTHR46402:SF2">
    <property type="entry name" value="HISTONE-LYSINE N-TRIMETHYLTRANSFERASE SMYD5"/>
    <property type="match status" value="1"/>
</dbReference>
<dbReference type="HOGENOM" id="CLU_031650_0_0_1"/>
<proteinExistence type="predicted"/>
<evidence type="ECO:0000256" key="4">
    <source>
        <dbReference type="ARBA" id="ARBA00042380"/>
    </source>
</evidence>
<dbReference type="OrthoDB" id="438641at2759"/>
<evidence type="ECO:0000313" key="9">
    <source>
        <dbReference type="EMBL" id="KEP49456.1"/>
    </source>
</evidence>
<dbReference type="Gene3D" id="2.170.270.10">
    <property type="entry name" value="SET domain"/>
    <property type="match status" value="1"/>
</dbReference>
<name>A0A074RQV7_9AGAM</name>
<dbReference type="Pfam" id="PF00856">
    <property type="entry name" value="SET"/>
    <property type="match status" value="1"/>
</dbReference>
<evidence type="ECO:0000313" key="10">
    <source>
        <dbReference type="Proteomes" id="UP000027456"/>
    </source>
</evidence>
<evidence type="ECO:0000256" key="3">
    <source>
        <dbReference type="ARBA" id="ARBA00022691"/>
    </source>
</evidence>
<sequence length="496" mass="54457">MGVVPTDDELTGAIRSLRASNTGLGVPKLLAALLSSQPEWSVSEKRLRKVIQRLKSEEGTNFHPTSSLNSALDVSKYSSKLKPALFGPEKGKGLVATQDIDAGEVLWREDPFVYAPPWEIYEAQMAGTACAYCSRAFTPTNPPLRVRCPHGEQSVTATPPPVRHCRGVFCSRLCLSRSGSNHSLLCPVANPACLDLLDFLGNEHWKAALAFAQSIVRILSAWQDETRSGLAKGKGAPNKSGDESLMSKDAVWDTYQSFATLRNDQRWSHTSENDLARSQLENRYKHLHTVLINALYLQSTESQEDAGLGPTNTLTESIPVPTRSAAHTKQLKRLLRLPISQTTLTSLFSWDGLMEGLGKMNLNLEAHGGLFPLHSHLNHECRPNVSIRHISPDGSANSILHSPNPSRITVIATSPIPAGVELVVSYVDPSLDLRSRRRELRAWDFGVCQCGRCLEEEKSDSNTKDPEILGSRSKVKVGEEKDAGQLADELRDFLGV</sequence>
<gene>
    <name evidence="9" type="ORF">V565_100030</name>
</gene>
<feature type="region of interest" description="Disordered" evidence="7">
    <location>
        <begin position="456"/>
        <end position="483"/>
    </location>
</feature>
<dbReference type="InterPro" id="IPR001214">
    <property type="entry name" value="SET_dom"/>
</dbReference>
<feature type="domain" description="SET" evidence="8">
    <location>
        <begin position="79"/>
        <end position="427"/>
    </location>
</feature>
<dbReference type="AlphaFoldDB" id="A0A074RQV7"/>
<dbReference type="GO" id="GO:0045814">
    <property type="term" value="P:negative regulation of gene expression, epigenetic"/>
    <property type="evidence" value="ECO:0007669"/>
    <property type="project" value="TreeGrafter"/>
</dbReference>
<protein>
    <recommendedName>
        <fullName evidence="5">Histone-lysine N-methyltransferase SET5</fullName>
    </recommendedName>
    <alternativeName>
        <fullName evidence="4">SET domain-containing protein 5</fullName>
    </alternativeName>
</protein>
<accession>A0A074RQV7</accession>
<evidence type="ECO:0000256" key="6">
    <source>
        <dbReference type="ARBA" id="ARBA00048619"/>
    </source>
</evidence>
<evidence type="ECO:0000256" key="5">
    <source>
        <dbReference type="ARBA" id="ARBA00044528"/>
    </source>
</evidence>
<evidence type="ECO:0000256" key="1">
    <source>
        <dbReference type="ARBA" id="ARBA00022603"/>
    </source>
</evidence>
<comment type="catalytic activity">
    <reaction evidence="6">
        <text>L-lysyl-[histone] + S-adenosyl-L-methionine = N(6)-methyl-L-lysyl-[histone] + S-adenosyl-L-homocysteine + H(+)</text>
        <dbReference type="Rhea" id="RHEA:10024"/>
        <dbReference type="Rhea" id="RHEA-COMP:9845"/>
        <dbReference type="Rhea" id="RHEA-COMP:9846"/>
        <dbReference type="ChEBI" id="CHEBI:15378"/>
        <dbReference type="ChEBI" id="CHEBI:29969"/>
        <dbReference type="ChEBI" id="CHEBI:57856"/>
        <dbReference type="ChEBI" id="CHEBI:59789"/>
        <dbReference type="ChEBI" id="CHEBI:61929"/>
    </reaction>
    <physiologicalReaction direction="left-to-right" evidence="6">
        <dbReference type="Rhea" id="RHEA:10025"/>
    </physiologicalReaction>
</comment>
<dbReference type="GO" id="GO:0042799">
    <property type="term" value="F:histone H4K20 methyltransferase activity"/>
    <property type="evidence" value="ECO:0007669"/>
    <property type="project" value="TreeGrafter"/>
</dbReference>
<keyword evidence="2 9" id="KW-0808">Transferase</keyword>
<comment type="caution">
    <text evidence="9">The sequence shown here is derived from an EMBL/GenBank/DDBJ whole genome shotgun (WGS) entry which is preliminary data.</text>
</comment>
<dbReference type="CDD" id="cd20071">
    <property type="entry name" value="SET_SMYD"/>
    <property type="match status" value="1"/>
</dbReference>
<evidence type="ECO:0000259" key="8">
    <source>
        <dbReference type="PROSITE" id="PS50280"/>
    </source>
</evidence>